<dbReference type="Gene3D" id="3.40.50.300">
    <property type="entry name" value="P-loop containing nucleotide triphosphate hydrolases"/>
    <property type="match status" value="1"/>
</dbReference>
<dbReference type="AlphaFoldDB" id="A0A2U3JW90"/>
<accession>A0A2U3JW90</accession>
<proteinExistence type="predicted"/>
<evidence type="ECO:0000313" key="2">
    <source>
        <dbReference type="Proteomes" id="UP000238701"/>
    </source>
</evidence>
<protein>
    <submittedName>
        <fullName evidence="1">Uncharacterized protein</fullName>
    </submittedName>
</protein>
<organism evidence="1 2">
    <name type="scientific">Candidatus Sulfotelmatobacter kueseliae</name>
    <dbReference type="NCBI Taxonomy" id="2042962"/>
    <lineage>
        <taxon>Bacteria</taxon>
        <taxon>Pseudomonadati</taxon>
        <taxon>Acidobacteriota</taxon>
        <taxon>Terriglobia</taxon>
        <taxon>Terriglobales</taxon>
        <taxon>Candidatus Korobacteraceae</taxon>
        <taxon>Candidatus Sulfotelmatobacter</taxon>
    </lineage>
</organism>
<gene>
    <name evidence="1" type="ORF">SBA1_100063</name>
</gene>
<name>A0A2U3JW90_9BACT</name>
<reference evidence="2" key="1">
    <citation type="submission" date="2018-02" db="EMBL/GenBank/DDBJ databases">
        <authorList>
            <person name="Hausmann B."/>
        </authorList>
    </citation>
    <scope>NUCLEOTIDE SEQUENCE [LARGE SCALE GENOMIC DNA]</scope>
    <source>
        <strain evidence="2">Peat soil MAG SbA1</strain>
    </source>
</reference>
<dbReference type="Proteomes" id="UP000238701">
    <property type="component" value="Unassembled WGS sequence"/>
</dbReference>
<dbReference type="InterPro" id="IPR027417">
    <property type="entry name" value="P-loop_NTPase"/>
</dbReference>
<evidence type="ECO:0000313" key="1">
    <source>
        <dbReference type="EMBL" id="SPF31607.1"/>
    </source>
</evidence>
<dbReference type="Pfam" id="PF13481">
    <property type="entry name" value="AAA_25"/>
    <property type="match status" value="1"/>
</dbReference>
<sequence length="497" mass="56709">MSNVTHIYPKMPCRIDPDDPPQKRISEVPLWEVWDELRESTFSDEPGFLYVVTHDGWQDTIDGFRTKLQKDDVQMSRVQFAPNMSIPHVVTKDGKSRRIEKEFPFNLGVKVCARWIIDSYNNKTDTPITALALWQPEIGKASSSGDYLKHLPMVVKQCPELPIYIFHDYYVDRYGVVREGGRKEDYTFSTLPEDEDEDVLEHLLAKYALTMMPAPSYTGKTHTAISMGLSLVTGKDWLGKFKVPEPVKVRYFVPELSAGRFKKFMLRIATPETWKSHEDSFIVRPLDCDLLLLDSEEMIEKCRGFYVFLDTLGYFMGSDDTSSYAEAIKFAKRINHLIKEGCLGVCGLYHPPKYSKNRKETGNILTLENQILGSAGFGGLLRSCIALRNLNQDSNEGLWCYVQGLKNPGLGKPFQIRGFPMEYLGESPYLSELLKSGSKKDQALAMIAEGKGRREICKTLKIAPKTLTAWKQEEEELEEQLNEDQEEIFTGTMPEEN</sequence>
<dbReference type="EMBL" id="OMOD01000002">
    <property type="protein sequence ID" value="SPF31607.1"/>
    <property type="molecule type" value="Genomic_DNA"/>
</dbReference>